<feature type="compositionally biased region" description="Polar residues" evidence="1">
    <location>
        <begin position="111"/>
        <end position="124"/>
    </location>
</feature>
<feature type="region of interest" description="Disordered" evidence="1">
    <location>
        <begin position="1"/>
        <end position="86"/>
    </location>
</feature>
<reference evidence="2 3" key="1">
    <citation type="submission" date="2015-01" db="EMBL/GenBank/DDBJ databases">
        <title>Lifestyle Evolution in Cyanobacterial Symbionts of Sponges.</title>
        <authorList>
            <person name="Burgsdorf I."/>
            <person name="Slaby B.M."/>
            <person name="Handley K.M."/>
            <person name="Haber M."/>
            <person name="Blom J."/>
            <person name="Marshall C.W."/>
            <person name="Gilbert J.A."/>
            <person name="Hentschel U."/>
            <person name="Steindler L."/>
        </authorList>
    </citation>
    <scope>NUCLEOTIDE SEQUENCE [LARGE SCALE GENOMIC DNA]</scope>
    <source>
        <strain evidence="2">SP3</strain>
    </source>
</reference>
<evidence type="ECO:0000313" key="2">
    <source>
        <dbReference type="EMBL" id="KKZ11343.1"/>
    </source>
</evidence>
<feature type="compositionally biased region" description="Low complexity" evidence="1">
    <location>
        <begin position="25"/>
        <end position="37"/>
    </location>
</feature>
<sequence>MDHGVRRRPHHPYPGGGAAAWRPVQAQERSASAQARSGVPGPRTGANSSPPHACGAATGTRTARGQPARAGGVAPNAGGGATPACTRTHRGQAGAIAAAIRGCPRSDASGHATSAAQNGNSRYQ</sequence>
<dbReference type="EMBL" id="JXQG01000055">
    <property type="protein sequence ID" value="KKZ11343.1"/>
    <property type="molecule type" value="Genomic_DNA"/>
</dbReference>
<organism evidence="2 3">
    <name type="scientific">Candidatus Synechococcus spongiarum SP3</name>
    <dbReference type="NCBI Taxonomy" id="1604020"/>
    <lineage>
        <taxon>Bacteria</taxon>
        <taxon>Bacillati</taxon>
        <taxon>Cyanobacteriota</taxon>
        <taxon>Cyanophyceae</taxon>
        <taxon>Synechococcales</taxon>
        <taxon>Synechococcaceae</taxon>
        <taxon>Synechococcus</taxon>
    </lineage>
</organism>
<name>A0A0G2IVT7_9SYNE</name>
<comment type="caution">
    <text evidence="2">The sequence shown here is derived from an EMBL/GenBank/DDBJ whole genome shotgun (WGS) entry which is preliminary data.</text>
</comment>
<feature type="region of interest" description="Disordered" evidence="1">
    <location>
        <begin position="104"/>
        <end position="124"/>
    </location>
</feature>
<accession>A0A0G2IVT7</accession>
<protein>
    <submittedName>
        <fullName evidence="2">Uncharacterized protein</fullName>
    </submittedName>
</protein>
<evidence type="ECO:0000313" key="3">
    <source>
        <dbReference type="Proteomes" id="UP000035067"/>
    </source>
</evidence>
<feature type="compositionally biased region" description="Low complexity" evidence="1">
    <location>
        <begin position="55"/>
        <end position="76"/>
    </location>
</feature>
<dbReference type="AlphaFoldDB" id="A0A0G2IVT7"/>
<gene>
    <name evidence="2" type="ORF">TE42_08135</name>
</gene>
<evidence type="ECO:0000256" key="1">
    <source>
        <dbReference type="SAM" id="MobiDB-lite"/>
    </source>
</evidence>
<feature type="compositionally biased region" description="Basic residues" evidence="1">
    <location>
        <begin position="1"/>
        <end position="11"/>
    </location>
</feature>
<proteinExistence type="predicted"/>
<dbReference type="Proteomes" id="UP000035067">
    <property type="component" value="Unassembled WGS sequence"/>
</dbReference>